<feature type="transmembrane region" description="Helical" evidence="8">
    <location>
        <begin position="280"/>
        <end position="296"/>
    </location>
</feature>
<keyword evidence="4 8" id="KW-1133">Transmembrane helix</keyword>
<sequence>MVVGYLVVQTVEFYKINISDSSREIHYNFLNCLPKDMLLVILLEDQTEFENLRKAASKEQRPFYNFKFQGNDEEFMENLYNLTVKNFILIVDSIEHLNKQVVVKYSFHFTVLQIYHNLDDSNLHLKISRATFFKTYFVEHSGTVNFFNNCLEITSLLVPPWNTVEKLRLTYFKSSAAFEDNHVLQGFDVNLMKLLLHYIHMPAVYITPLDRDTFGNNINFSGAFGQVARGEADMAVNSRIYSANNRLVNYIYPRIRDDVIIIVPKRDVEYNLLNLTKPELGLILAVFVIFLLYTRIFNNVPLGIILLDIILILTGKPIQITSYLKLKWFRLTYITVMGLAYFAYILFSIQLFSQKAQKSSTVKVDTMEQVVSSDIKILVRPGLISDVENALQYHPLRKQFLSKVTSFPFGPNELVTEWQLMVNCDQAVVCRKSTFQRFTKELHRKFRKICYDMVKEPLIPSFNSYIISFENPFFDRLNKGLIIVSETGLLFNKTALRPEKEITFYDIYGKKFQIADKQFWIYYCTSMAVSVVVFVLELLMGLWQFKRISGRKMWHY</sequence>
<dbReference type="PANTHER" id="PTHR42643:SF39">
    <property type="entry name" value="IONOTROPIC RECEPTOR 56A-RELATED"/>
    <property type="match status" value="1"/>
</dbReference>
<evidence type="ECO:0000313" key="10">
    <source>
        <dbReference type="Proteomes" id="UP001566132"/>
    </source>
</evidence>
<keyword evidence="2" id="KW-1003">Cell membrane</keyword>
<dbReference type="InterPro" id="IPR052192">
    <property type="entry name" value="Insect_Ionotropic_Sensory_Rcpt"/>
</dbReference>
<gene>
    <name evidence="9" type="ORF">ABEB36_004320</name>
</gene>
<feature type="transmembrane region" description="Helical" evidence="8">
    <location>
        <begin position="520"/>
        <end position="543"/>
    </location>
</feature>
<evidence type="ECO:0000256" key="2">
    <source>
        <dbReference type="ARBA" id="ARBA00022475"/>
    </source>
</evidence>
<evidence type="ECO:0000256" key="6">
    <source>
        <dbReference type="ARBA" id="ARBA00023170"/>
    </source>
</evidence>
<evidence type="ECO:0000256" key="3">
    <source>
        <dbReference type="ARBA" id="ARBA00022692"/>
    </source>
</evidence>
<protein>
    <recommendedName>
        <fullName evidence="11">Ionotropic receptor</fullName>
    </recommendedName>
</protein>
<dbReference type="EMBL" id="JBDJPC010000003">
    <property type="protein sequence ID" value="KAL1509609.1"/>
    <property type="molecule type" value="Genomic_DNA"/>
</dbReference>
<dbReference type="Proteomes" id="UP001566132">
    <property type="component" value="Unassembled WGS sequence"/>
</dbReference>
<keyword evidence="7" id="KW-0325">Glycoprotein</keyword>
<evidence type="ECO:0008006" key="11">
    <source>
        <dbReference type="Google" id="ProtNLM"/>
    </source>
</evidence>
<keyword evidence="5 8" id="KW-0472">Membrane</keyword>
<evidence type="ECO:0000256" key="5">
    <source>
        <dbReference type="ARBA" id="ARBA00023136"/>
    </source>
</evidence>
<keyword evidence="3 8" id="KW-0812">Transmembrane</keyword>
<keyword evidence="6" id="KW-0675">Receptor</keyword>
<dbReference type="GO" id="GO:0005886">
    <property type="term" value="C:plasma membrane"/>
    <property type="evidence" value="ECO:0007669"/>
    <property type="project" value="UniProtKB-SubCell"/>
</dbReference>
<organism evidence="9 10">
    <name type="scientific">Hypothenemus hampei</name>
    <name type="common">Coffee berry borer</name>
    <dbReference type="NCBI Taxonomy" id="57062"/>
    <lineage>
        <taxon>Eukaryota</taxon>
        <taxon>Metazoa</taxon>
        <taxon>Ecdysozoa</taxon>
        <taxon>Arthropoda</taxon>
        <taxon>Hexapoda</taxon>
        <taxon>Insecta</taxon>
        <taxon>Pterygota</taxon>
        <taxon>Neoptera</taxon>
        <taxon>Endopterygota</taxon>
        <taxon>Coleoptera</taxon>
        <taxon>Polyphaga</taxon>
        <taxon>Cucujiformia</taxon>
        <taxon>Curculionidae</taxon>
        <taxon>Scolytinae</taxon>
        <taxon>Hypothenemus</taxon>
    </lineage>
</organism>
<feature type="transmembrane region" description="Helical" evidence="8">
    <location>
        <begin position="302"/>
        <end position="319"/>
    </location>
</feature>
<reference evidence="9 10" key="1">
    <citation type="submission" date="2024-05" db="EMBL/GenBank/DDBJ databases">
        <title>Genetic variation in Jamaican populations of the coffee berry borer (Hypothenemus hampei).</title>
        <authorList>
            <person name="Errbii M."/>
            <person name="Myrie A."/>
        </authorList>
    </citation>
    <scope>NUCLEOTIDE SEQUENCE [LARGE SCALE GENOMIC DNA]</scope>
    <source>
        <strain evidence="9">JA-Hopewell-2020-01-JO</strain>
        <tissue evidence="9">Whole body</tissue>
    </source>
</reference>
<evidence type="ECO:0000256" key="1">
    <source>
        <dbReference type="ARBA" id="ARBA00004651"/>
    </source>
</evidence>
<dbReference type="Gene3D" id="3.40.190.10">
    <property type="entry name" value="Periplasmic binding protein-like II"/>
    <property type="match status" value="1"/>
</dbReference>
<dbReference type="SUPFAM" id="SSF53850">
    <property type="entry name" value="Periplasmic binding protein-like II"/>
    <property type="match status" value="1"/>
</dbReference>
<comment type="caution">
    <text evidence="9">The sequence shown here is derived from an EMBL/GenBank/DDBJ whole genome shotgun (WGS) entry which is preliminary data.</text>
</comment>
<dbReference type="PANTHER" id="PTHR42643">
    <property type="entry name" value="IONOTROPIC RECEPTOR 20A-RELATED"/>
    <property type="match status" value="1"/>
</dbReference>
<evidence type="ECO:0000313" key="9">
    <source>
        <dbReference type="EMBL" id="KAL1509609.1"/>
    </source>
</evidence>
<dbReference type="AlphaFoldDB" id="A0ABD1F300"/>
<proteinExistence type="predicted"/>
<evidence type="ECO:0000256" key="4">
    <source>
        <dbReference type="ARBA" id="ARBA00022989"/>
    </source>
</evidence>
<comment type="subcellular location">
    <subcellularLocation>
        <location evidence="1">Cell membrane</location>
        <topology evidence="1">Multi-pass membrane protein</topology>
    </subcellularLocation>
</comment>
<evidence type="ECO:0000256" key="7">
    <source>
        <dbReference type="ARBA" id="ARBA00023180"/>
    </source>
</evidence>
<feature type="transmembrane region" description="Helical" evidence="8">
    <location>
        <begin position="331"/>
        <end position="352"/>
    </location>
</feature>
<accession>A0ABD1F300</accession>
<evidence type="ECO:0000256" key="8">
    <source>
        <dbReference type="SAM" id="Phobius"/>
    </source>
</evidence>
<keyword evidence="10" id="KW-1185">Reference proteome</keyword>
<name>A0ABD1F300_HYPHA</name>